<evidence type="ECO:0000313" key="3">
    <source>
        <dbReference type="Proteomes" id="UP000248214"/>
    </source>
</evidence>
<gene>
    <name evidence="2" type="ORF">CR194_04925</name>
</gene>
<comment type="caution">
    <text evidence="2">The sequence shown here is derived from an EMBL/GenBank/DDBJ whole genome shotgun (WGS) entry which is preliminary data.</text>
</comment>
<dbReference type="AlphaFoldDB" id="A0A323TIX0"/>
<dbReference type="Proteomes" id="UP000248214">
    <property type="component" value="Unassembled WGS sequence"/>
</dbReference>
<protein>
    <recommendedName>
        <fullName evidence="1">Bacterial bifunctional deaminase-reductase C-terminal domain-containing protein</fullName>
    </recommendedName>
</protein>
<dbReference type="InterPro" id="IPR050765">
    <property type="entry name" value="Riboflavin_Biosynth_HTPR"/>
</dbReference>
<dbReference type="EMBL" id="PDOD01000001">
    <property type="protein sequence ID" value="PYZ94871.1"/>
    <property type="molecule type" value="Genomic_DNA"/>
</dbReference>
<feature type="domain" description="Bacterial bifunctional deaminase-reductase C-terminal" evidence="1">
    <location>
        <begin position="6"/>
        <end position="168"/>
    </location>
</feature>
<dbReference type="GO" id="GO:0009231">
    <property type="term" value="P:riboflavin biosynthetic process"/>
    <property type="evidence" value="ECO:0007669"/>
    <property type="project" value="InterPro"/>
</dbReference>
<keyword evidence="3" id="KW-1185">Reference proteome</keyword>
<proteinExistence type="predicted"/>
<reference evidence="2 3" key="1">
    <citation type="submission" date="2017-10" db="EMBL/GenBank/DDBJ databases">
        <title>Bacillus sp. nov., a halophilic bacterium isolated from a Keqin Lake.</title>
        <authorList>
            <person name="Wang H."/>
        </authorList>
    </citation>
    <scope>NUCLEOTIDE SEQUENCE [LARGE SCALE GENOMIC DNA]</scope>
    <source>
        <strain evidence="2 3">KQ-12</strain>
    </source>
</reference>
<organism evidence="2 3">
    <name type="scientific">Salipaludibacillus keqinensis</name>
    <dbReference type="NCBI Taxonomy" id="2045207"/>
    <lineage>
        <taxon>Bacteria</taxon>
        <taxon>Bacillati</taxon>
        <taxon>Bacillota</taxon>
        <taxon>Bacilli</taxon>
        <taxon>Bacillales</taxon>
        <taxon>Bacillaceae</taxon>
    </lineage>
</organism>
<dbReference type="RefSeq" id="WP_110608504.1">
    <property type="nucleotide sequence ID" value="NZ_PDOD01000001.1"/>
</dbReference>
<accession>A0A323TIX0</accession>
<evidence type="ECO:0000259" key="1">
    <source>
        <dbReference type="Pfam" id="PF01872"/>
    </source>
</evidence>
<dbReference type="InterPro" id="IPR002734">
    <property type="entry name" value="RibDG_C"/>
</dbReference>
<dbReference type="InterPro" id="IPR024072">
    <property type="entry name" value="DHFR-like_dom_sf"/>
</dbReference>
<dbReference type="SUPFAM" id="SSF53597">
    <property type="entry name" value="Dihydrofolate reductase-like"/>
    <property type="match status" value="1"/>
</dbReference>
<evidence type="ECO:0000313" key="2">
    <source>
        <dbReference type="EMBL" id="PYZ94871.1"/>
    </source>
</evidence>
<name>A0A323TIX0_9BACI</name>
<dbReference type="Pfam" id="PF01872">
    <property type="entry name" value="RibD_C"/>
    <property type="match status" value="1"/>
</dbReference>
<dbReference type="OrthoDB" id="195113at2"/>
<dbReference type="Gene3D" id="3.40.430.10">
    <property type="entry name" value="Dihydrofolate Reductase, subunit A"/>
    <property type="match status" value="1"/>
</dbReference>
<sequence>MSKKRNIVLFIATSLDGYIATNDEKLDWLFEVEGEGDNGISDFYQTVDTVLMGRRTYDWISQDDHIVEYPYKDKQSYVFTRSRVEKNEHVQFIQQDIEGFIYQLKSEPGKDIWLIGGGELLTSFLEKELVDEIIMTVAPKIIGEGIPLFNRGKHRLNLSLEGVQTFNQFVELHYTVQKGGE</sequence>
<dbReference type="GO" id="GO:0008703">
    <property type="term" value="F:5-amino-6-(5-phosphoribosylamino)uracil reductase activity"/>
    <property type="evidence" value="ECO:0007669"/>
    <property type="project" value="InterPro"/>
</dbReference>
<dbReference type="PANTHER" id="PTHR38011:SF11">
    <property type="entry name" value="2,5-DIAMINO-6-RIBOSYLAMINO-4(3H)-PYRIMIDINONE 5'-PHOSPHATE REDUCTASE"/>
    <property type="match status" value="1"/>
</dbReference>
<dbReference type="PANTHER" id="PTHR38011">
    <property type="entry name" value="DIHYDROFOLATE REDUCTASE FAMILY PROTEIN (AFU_ORTHOLOGUE AFUA_8G06820)"/>
    <property type="match status" value="1"/>
</dbReference>